<reference evidence="3 4" key="1">
    <citation type="submission" date="2020-05" db="EMBL/GenBank/DDBJ databases">
        <title>Aquirufa sp. strain 15G-AUS-rot a new Aquirufa species.</title>
        <authorList>
            <person name="Pitt A."/>
            <person name="Hahn M.W."/>
        </authorList>
    </citation>
    <scope>NUCLEOTIDE SEQUENCE [LARGE SCALE GENOMIC DNA]</scope>
    <source>
        <strain evidence="3 4">15G-AUS-rot</strain>
    </source>
</reference>
<dbReference type="EMBL" id="CP054056">
    <property type="protein sequence ID" value="QKJ25574.1"/>
    <property type="molecule type" value="Genomic_DNA"/>
</dbReference>
<dbReference type="InterPro" id="IPR044843">
    <property type="entry name" value="Trans_IPPS_bact-type"/>
</dbReference>
<protein>
    <submittedName>
        <fullName evidence="3">Phytoene/squalene synthase family protein</fullName>
    </submittedName>
</protein>
<dbReference type="PROSITE" id="PS01045">
    <property type="entry name" value="SQUALEN_PHYTOEN_SYN_2"/>
    <property type="match status" value="1"/>
</dbReference>
<evidence type="ECO:0000256" key="2">
    <source>
        <dbReference type="ARBA" id="ARBA00022679"/>
    </source>
</evidence>
<dbReference type="KEGG" id="aqg:HRU87_05220"/>
<dbReference type="Proteomes" id="UP000501003">
    <property type="component" value="Chromosome"/>
</dbReference>
<dbReference type="InterPro" id="IPR002060">
    <property type="entry name" value="Squ/phyt_synthse"/>
</dbReference>
<dbReference type="Gene3D" id="1.10.600.10">
    <property type="entry name" value="Farnesyl Diphosphate Synthase"/>
    <property type="match status" value="1"/>
</dbReference>
<dbReference type="PANTHER" id="PTHR31480">
    <property type="entry name" value="BIFUNCTIONAL LYCOPENE CYCLASE/PHYTOENE SYNTHASE"/>
    <property type="match status" value="1"/>
</dbReference>
<gene>
    <name evidence="3" type="ORF">HRU87_05220</name>
</gene>
<evidence type="ECO:0000313" key="4">
    <source>
        <dbReference type="Proteomes" id="UP000501003"/>
    </source>
</evidence>
<keyword evidence="4" id="KW-1185">Reference proteome</keyword>
<organism evidence="3 4">
    <name type="scientific">Aquiluna borgnonia</name>
    <dbReference type="NCBI Taxonomy" id="2499157"/>
    <lineage>
        <taxon>Bacteria</taxon>
        <taxon>Bacillati</taxon>
        <taxon>Actinomycetota</taxon>
        <taxon>Actinomycetes</taxon>
        <taxon>Micrococcales</taxon>
        <taxon>Microbacteriaceae</taxon>
        <taxon>Luna cluster</taxon>
        <taxon>Luna-1 subcluster</taxon>
        <taxon>Aquiluna</taxon>
    </lineage>
</organism>
<dbReference type="InterPro" id="IPR008949">
    <property type="entry name" value="Isoprenoid_synthase_dom_sf"/>
</dbReference>
<dbReference type="SFLD" id="SFLDS00005">
    <property type="entry name" value="Isoprenoid_Synthase_Type_I"/>
    <property type="match status" value="1"/>
</dbReference>
<name>A0A7D4UDI1_9MICO</name>
<dbReference type="SFLD" id="SFLDG01212">
    <property type="entry name" value="Phytoene_synthase_like"/>
    <property type="match status" value="1"/>
</dbReference>
<dbReference type="Pfam" id="PF00494">
    <property type="entry name" value="SQS_PSY"/>
    <property type="match status" value="1"/>
</dbReference>
<dbReference type="CDD" id="cd00683">
    <property type="entry name" value="Trans_IPPS_HH"/>
    <property type="match status" value="1"/>
</dbReference>
<evidence type="ECO:0000313" key="3">
    <source>
        <dbReference type="EMBL" id="QKJ25574.1"/>
    </source>
</evidence>
<dbReference type="RefSeq" id="WP_173493871.1">
    <property type="nucleotide sequence ID" value="NZ_CP054056.1"/>
</dbReference>
<dbReference type="UniPathway" id="UPA00799"/>
<keyword evidence="2" id="KW-0808">Transferase</keyword>
<accession>A0A7D4UDI1</accession>
<dbReference type="InterPro" id="IPR019845">
    <property type="entry name" value="Squalene/phytoene_synthase_CS"/>
</dbReference>
<dbReference type="GO" id="GO:0004311">
    <property type="term" value="F:geranylgeranyl diphosphate synthase activity"/>
    <property type="evidence" value="ECO:0007669"/>
    <property type="project" value="InterPro"/>
</dbReference>
<dbReference type="SFLD" id="SFLDG01018">
    <property type="entry name" value="Squalene/Phytoene_Synthase_Lik"/>
    <property type="match status" value="1"/>
</dbReference>
<proteinExistence type="predicted"/>
<dbReference type="AlphaFoldDB" id="A0A7D4UDI1"/>
<evidence type="ECO:0000256" key="1">
    <source>
        <dbReference type="ARBA" id="ARBA00004684"/>
    </source>
</evidence>
<dbReference type="GO" id="GO:0051996">
    <property type="term" value="F:squalene synthase [NAD(P)H] activity"/>
    <property type="evidence" value="ECO:0007669"/>
    <property type="project" value="InterPro"/>
</dbReference>
<dbReference type="InterPro" id="IPR033904">
    <property type="entry name" value="Trans_IPPS_HH"/>
</dbReference>
<dbReference type="SUPFAM" id="SSF48576">
    <property type="entry name" value="Terpenoid synthases"/>
    <property type="match status" value="1"/>
</dbReference>
<dbReference type="GO" id="GO:0016117">
    <property type="term" value="P:carotenoid biosynthetic process"/>
    <property type="evidence" value="ECO:0007669"/>
    <property type="project" value="UniProtKB-ARBA"/>
</dbReference>
<comment type="pathway">
    <text evidence="1">Carotenoid biosynthesis; phytoene biosynthesis.</text>
</comment>
<sequence>MESQDTTKVPTGLHLYNLAAHQASREVIYSYSTSFGLATRLLDSSIRHHVENIYAMVRVADEIVDGSAAEAALREPSINPSVELDSFEAETYRAMELGYSTNLVCHAFGQSAREVGIGKDIVEPFFYSMRQDLTESEHDQASFDRYVYGSAEVVGLMCLAAFVHGSKFSTEEKVTLVKGARALGAAFQKVNFLRDLAADFKRLGRSYFPDVNVNNFDEQTKARLVADIEQDLKTSAASLPLLPGSAKRAVTAAQLLFGELNQKISKTPAEELINQRISVGTLSKLWLLAKALLGVKP</sequence>